<keyword evidence="6" id="KW-1185">Reference proteome</keyword>
<dbReference type="GO" id="GO:0005509">
    <property type="term" value="F:calcium ion binding"/>
    <property type="evidence" value="ECO:0007669"/>
    <property type="project" value="InterPro"/>
</dbReference>
<dbReference type="CDD" id="cd00051">
    <property type="entry name" value="EFh"/>
    <property type="match status" value="1"/>
</dbReference>
<dbReference type="PANTHER" id="PTHR10891">
    <property type="entry name" value="EF-HAND CALCIUM-BINDING DOMAIN CONTAINING PROTEIN"/>
    <property type="match status" value="1"/>
</dbReference>
<dbReference type="FunFam" id="1.10.238.10:FF:000178">
    <property type="entry name" value="Calmodulin-2 A"/>
    <property type="match status" value="1"/>
</dbReference>
<evidence type="ECO:0000256" key="3">
    <source>
        <dbReference type="ARBA" id="ARBA00022837"/>
    </source>
</evidence>
<accession>A0AAV7E464</accession>
<evidence type="ECO:0000313" key="5">
    <source>
        <dbReference type="EMBL" id="KAG9443368.1"/>
    </source>
</evidence>
<evidence type="ECO:0000256" key="1">
    <source>
        <dbReference type="ARBA" id="ARBA00022723"/>
    </source>
</evidence>
<dbReference type="PROSITE" id="PS00018">
    <property type="entry name" value="EF_HAND_1"/>
    <property type="match status" value="2"/>
</dbReference>
<keyword evidence="3" id="KW-0106">Calcium</keyword>
<dbReference type="SMART" id="SM00054">
    <property type="entry name" value="EFh"/>
    <property type="match status" value="2"/>
</dbReference>
<dbReference type="InterPro" id="IPR011992">
    <property type="entry name" value="EF-hand-dom_pair"/>
</dbReference>
<protein>
    <recommendedName>
        <fullName evidence="4">EF-hand domain-containing protein</fullName>
    </recommendedName>
</protein>
<dbReference type="GO" id="GO:0043226">
    <property type="term" value="C:organelle"/>
    <property type="evidence" value="ECO:0007669"/>
    <property type="project" value="UniProtKB-ARBA"/>
</dbReference>
<keyword evidence="2" id="KW-0677">Repeat</keyword>
<dbReference type="Pfam" id="PF13499">
    <property type="entry name" value="EF-hand_7"/>
    <property type="match status" value="1"/>
</dbReference>
<feature type="domain" description="EF-hand" evidence="4">
    <location>
        <begin position="63"/>
        <end position="98"/>
    </location>
</feature>
<reference evidence="5 6" key="1">
    <citation type="submission" date="2021-07" db="EMBL/GenBank/DDBJ databases">
        <title>The Aristolochia fimbriata genome: insights into angiosperm evolution, floral development and chemical biosynthesis.</title>
        <authorList>
            <person name="Jiao Y."/>
        </authorList>
    </citation>
    <scope>NUCLEOTIDE SEQUENCE [LARGE SCALE GENOMIC DNA]</scope>
    <source>
        <strain evidence="5">IBCAS-2021</strain>
        <tissue evidence="5">Leaf</tissue>
    </source>
</reference>
<evidence type="ECO:0000259" key="4">
    <source>
        <dbReference type="PROSITE" id="PS50222"/>
    </source>
</evidence>
<dbReference type="AlphaFoldDB" id="A0AAV7E464"/>
<dbReference type="SUPFAM" id="SSF47473">
    <property type="entry name" value="EF-hand"/>
    <property type="match status" value="1"/>
</dbReference>
<feature type="domain" description="EF-hand" evidence="4">
    <location>
        <begin position="102"/>
        <end position="137"/>
    </location>
</feature>
<dbReference type="Gene3D" id="1.10.238.10">
    <property type="entry name" value="EF-hand"/>
    <property type="match status" value="1"/>
</dbReference>
<dbReference type="EMBL" id="JAINDJ010000006">
    <property type="protein sequence ID" value="KAG9443368.1"/>
    <property type="molecule type" value="Genomic_DNA"/>
</dbReference>
<dbReference type="InterPro" id="IPR039647">
    <property type="entry name" value="EF_hand_pair_protein_CML-like"/>
</dbReference>
<proteinExistence type="predicted"/>
<organism evidence="5 6">
    <name type="scientific">Aristolochia fimbriata</name>
    <name type="common">White veined hardy Dutchman's pipe vine</name>
    <dbReference type="NCBI Taxonomy" id="158543"/>
    <lineage>
        <taxon>Eukaryota</taxon>
        <taxon>Viridiplantae</taxon>
        <taxon>Streptophyta</taxon>
        <taxon>Embryophyta</taxon>
        <taxon>Tracheophyta</taxon>
        <taxon>Spermatophyta</taxon>
        <taxon>Magnoliopsida</taxon>
        <taxon>Magnoliidae</taxon>
        <taxon>Piperales</taxon>
        <taxon>Aristolochiaceae</taxon>
        <taxon>Aristolochia</taxon>
    </lineage>
</organism>
<gene>
    <name evidence="5" type="ORF">H6P81_014708</name>
</gene>
<dbReference type="InterPro" id="IPR018247">
    <property type="entry name" value="EF_Hand_1_Ca_BS"/>
</dbReference>
<sequence>MAAAIDIQEIIGLARALPPGITNEQLRAAFPEMGPALGVEVTAEELEQFCRGWAGAEVVEEEEDEELEAEAFRVFDADGDGRISKEELGEALKKLGHAREGDDPELCARMISAVDENGDGYVDFKEFKLLLEAKEDVTTAAYDN</sequence>
<dbReference type="Proteomes" id="UP000825729">
    <property type="component" value="Unassembled WGS sequence"/>
</dbReference>
<dbReference type="PROSITE" id="PS50222">
    <property type="entry name" value="EF_HAND_2"/>
    <property type="match status" value="2"/>
</dbReference>
<name>A0AAV7E464_ARIFI</name>
<comment type="caution">
    <text evidence="5">The sequence shown here is derived from an EMBL/GenBank/DDBJ whole genome shotgun (WGS) entry which is preliminary data.</text>
</comment>
<dbReference type="InterPro" id="IPR002048">
    <property type="entry name" value="EF_hand_dom"/>
</dbReference>
<keyword evidence="1" id="KW-0479">Metal-binding</keyword>
<evidence type="ECO:0000256" key="2">
    <source>
        <dbReference type="ARBA" id="ARBA00022737"/>
    </source>
</evidence>
<evidence type="ECO:0000313" key="6">
    <source>
        <dbReference type="Proteomes" id="UP000825729"/>
    </source>
</evidence>